<reference evidence="1 2" key="1">
    <citation type="submission" date="2024-01" db="EMBL/GenBank/DDBJ databases">
        <title>The genomes of 5 underutilized Papilionoideae crops provide insights into root nodulation and disease resistance.</title>
        <authorList>
            <person name="Yuan L."/>
        </authorList>
    </citation>
    <scope>NUCLEOTIDE SEQUENCE [LARGE SCALE GENOMIC DNA]</scope>
    <source>
        <strain evidence="1">LY-2023</strain>
        <tissue evidence="1">Leaf</tissue>
    </source>
</reference>
<proteinExistence type="predicted"/>
<dbReference type="Proteomes" id="UP001359559">
    <property type="component" value="Unassembled WGS sequence"/>
</dbReference>
<sequence length="111" mass="12079">MMRCNKQSVEEEEEEEPGPLHVFFNKSNVRNGFDSNGTVPISDLISNLYIVSNHTNAHSGSVLVFSNVVALDSNSVGGGATNSSAIKLDSDSVDEDGWEFNFAQLENRINS</sequence>
<name>A0AAN9PKA4_CLITE</name>
<dbReference type="EMBL" id="JAYKXN010000003">
    <property type="protein sequence ID" value="KAK7301371.1"/>
    <property type="molecule type" value="Genomic_DNA"/>
</dbReference>
<dbReference type="AlphaFoldDB" id="A0AAN9PKA4"/>
<organism evidence="1 2">
    <name type="scientific">Clitoria ternatea</name>
    <name type="common">Butterfly pea</name>
    <dbReference type="NCBI Taxonomy" id="43366"/>
    <lineage>
        <taxon>Eukaryota</taxon>
        <taxon>Viridiplantae</taxon>
        <taxon>Streptophyta</taxon>
        <taxon>Embryophyta</taxon>
        <taxon>Tracheophyta</taxon>
        <taxon>Spermatophyta</taxon>
        <taxon>Magnoliopsida</taxon>
        <taxon>eudicotyledons</taxon>
        <taxon>Gunneridae</taxon>
        <taxon>Pentapetalae</taxon>
        <taxon>rosids</taxon>
        <taxon>fabids</taxon>
        <taxon>Fabales</taxon>
        <taxon>Fabaceae</taxon>
        <taxon>Papilionoideae</taxon>
        <taxon>50 kb inversion clade</taxon>
        <taxon>NPAAA clade</taxon>
        <taxon>indigoferoid/millettioid clade</taxon>
        <taxon>Phaseoleae</taxon>
        <taxon>Clitoria</taxon>
    </lineage>
</organism>
<evidence type="ECO:0000313" key="1">
    <source>
        <dbReference type="EMBL" id="KAK7301371.1"/>
    </source>
</evidence>
<protein>
    <submittedName>
        <fullName evidence="1">Uncharacterized protein</fullName>
    </submittedName>
</protein>
<evidence type="ECO:0000313" key="2">
    <source>
        <dbReference type="Proteomes" id="UP001359559"/>
    </source>
</evidence>
<gene>
    <name evidence="1" type="ORF">RJT34_12234</name>
</gene>
<accession>A0AAN9PKA4</accession>
<keyword evidence="2" id="KW-1185">Reference proteome</keyword>
<comment type="caution">
    <text evidence="1">The sequence shown here is derived from an EMBL/GenBank/DDBJ whole genome shotgun (WGS) entry which is preliminary data.</text>
</comment>